<dbReference type="Proteomes" id="UP000717585">
    <property type="component" value="Unassembled WGS sequence"/>
</dbReference>
<evidence type="ECO:0000256" key="1">
    <source>
        <dbReference type="SAM" id="MobiDB-lite"/>
    </source>
</evidence>
<reference evidence="2" key="1">
    <citation type="submission" date="2021-05" db="EMBL/GenBank/DDBJ databases">
        <title>A free-living protist that lacks canonical eukaryotic 1 DNA replication and segregation systems.</title>
        <authorList>
            <person name="Salas-Leiva D.E."/>
            <person name="Tromer E.C."/>
            <person name="Curtis B.A."/>
            <person name="Jerlstrom-Hultqvist J."/>
            <person name="Kolisko M."/>
            <person name="Yi Z."/>
            <person name="Salas-Leiva J.S."/>
            <person name="Gallot-Lavallee L."/>
            <person name="Kops G.J.P.L."/>
            <person name="Archibald J.M."/>
            <person name="Simpson A.G.B."/>
            <person name="Roger A.J."/>
        </authorList>
    </citation>
    <scope>NUCLEOTIDE SEQUENCE</scope>
    <source>
        <strain evidence="2">BICM</strain>
    </source>
</reference>
<feature type="compositionally biased region" description="Polar residues" evidence="1">
    <location>
        <begin position="28"/>
        <end position="57"/>
    </location>
</feature>
<organism evidence="2 3">
    <name type="scientific">Carpediemonas membranifera</name>
    <dbReference type="NCBI Taxonomy" id="201153"/>
    <lineage>
        <taxon>Eukaryota</taxon>
        <taxon>Metamonada</taxon>
        <taxon>Carpediemonas-like organisms</taxon>
        <taxon>Carpediemonas</taxon>
    </lineage>
</organism>
<protein>
    <submittedName>
        <fullName evidence="2">Uncharacterized protein</fullName>
    </submittedName>
</protein>
<name>A0A8J6E0P9_9EUKA</name>
<evidence type="ECO:0000313" key="2">
    <source>
        <dbReference type="EMBL" id="KAG9392498.1"/>
    </source>
</evidence>
<comment type="caution">
    <text evidence="2">The sequence shown here is derived from an EMBL/GenBank/DDBJ whole genome shotgun (WGS) entry which is preliminary data.</text>
</comment>
<feature type="compositionally biased region" description="Low complexity" evidence="1">
    <location>
        <begin position="1"/>
        <end position="19"/>
    </location>
</feature>
<dbReference type="AlphaFoldDB" id="A0A8J6E0P9"/>
<dbReference type="EMBL" id="JAHDYR010000038">
    <property type="protein sequence ID" value="KAG9392498.1"/>
    <property type="molecule type" value="Genomic_DNA"/>
</dbReference>
<keyword evidence="3" id="KW-1185">Reference proteome</keyword>
<accession>A0A8J6E0P9</accession>
<feature type="region of interest" description="Disordered" evidence="1">
    <location>
        <begin position="1"/>
        <end position="73"/>
    </location>
</feature>
<gene>
    <name evidence="2" type="ORF">J8273_5494</name>
</gene>
<evidence type="ECO:0000313" key="3">
    <source>
        <dbReference type="Proteomes" id="UP000717585"/>
    </source>
</evidence>
<sequence length="73" mass="7599">MTSPSPLLTTTPTKSRPSPATAVAPRSLPSNSSSPGMATQAPMSGSRTTRSATSKPSTFMPRLTRSCTFRGEV</sequence>
<proteinExistence type="predicted"/>